<evidence type="ECO:0000256" key="1">
    <source>
        <dbReference type="ARBA" id="ARBA00022658"/>
    </source>
</evidence>
<feature type="region of interest" description="Disordered" evidence="3">
    <location>
        <begin position="147"/>
        <end position="225"/>
    </location>
</feature>
<dbReference type="PROSITE" id="PS50009">
    <property type="entry name" value="RASGEF_CAT"/>
    <property type="match status" value="1"/>
</dbReference>
<evidence type="ECO:0000256" key="3">
    <source>
        <dbReference type="SAM" id="MobiDB-lite"/>
    </source>
</evidence>
<evidence type="ECO:0000313" key="5">
    <source>
        <dbReference type="EMBL" id="CAE0136247.1"/>
    </source>
</evidence>
<evidence type="ECO:0000256" key="2">
    <source>
        <dbReference type="PROSITE-ProRule" id="PRU00168"/>
    </source>
</evidence>
<dbReference type="Pfam" id="PF00617">
    <property type="entry name" value="RasGEF"/>
    <property type="match status" value="1"/>
</dbReference>
<dbReference type="PANTHER" id="PTHR23113:SF368">
    <property type="entry name" value="CELL DIVISION CONTROL PROTEIN 25"/>
    <property type="match status" value="1"/>
</dbReference>
<protein>
    <recommendedName>
        <fullName evidence="4">Ras-GEF domain-containing protein</fullName>
    </recommendedName>
</protein>
<dbReference type="SUPFAM" id="SSF48366">
    <property type="entry name" value="Ras GEF"/>
    <property type="match status" value="1"/>
</dbReference>
<organism evidence="5">
    <name type="scientific">Haptolina ericina</name>
    <dbReference type="NCBI Taxonomy" id="156174"/>
    <lineage>
        <taxon>Eukaryota</taxon>
        <taxon>Haptista</taxon>
        <taxon>Haptophyta</taxon>
        <taxon>Prymnesiophyceae</taxon>
        <taxon>Prymnesiales</taxon>
        <taxon>Prymnesiaceae</taxon>
        <taxon>Haptolina</taxon>
    </lineage>
</organism>
<feature type="compositionally biased region" description="Basic and acidic residues" evidence="3">
    <location>
        <begin position="147"/>
        <end position="161"/>
    </location>
</feature>
<keyword evidence="1 2" id="KW-0344">Guanine-nucleotide releasing factor</keyword>
<dbReference type="InterPro" id="IPR023578">
    <property type="entry name" value="Ras_GEF_dom_sf"/>
</dbReference>
<gene>
    <name evidence="5" type="ORF">HERI1096_LOCUS31142</name>
</gene>
<feature type="compositionally biased region" description="Polar residues" evidence="3">
    <location>
        <begin position="204"/>
        <end position="225"/>
    </location>
</feature>
<dbReference type="GO" id="GO:0005085">
    <property type="term" value="F:guanyl-nucleotide exchange factor activity"/>
    <property type="evidence" value="ECO:0007669"/>
    <property type="project" value="UniProtKB-KW"/>
</dbReference>
<dbReference type="InterPro" id="IPR008937">
    <property type="entry name" value="Ras-like_GEF"/>
</dbReference>
<evidence type="ECO:0000259" key="4">
    <source>
        <dbReference type="PROSITE" id="PS50009"/>
    </source>
</evidence>
<dbReference type="PANTHER" id="PTHR23113">
    <property type="entry name" value="GUANINE NUCLEOTIDE EXCHANGE FACTOR"/>
    <property type="match status" value="1"/>
</dbReference>
<dbReference type="SMART" id="SM00147">
    <property type="entry name" value="RasGEF"/>
    <property type="match status" value="1"/>
</dbReference>
<sequence length="225" mass="24789">MEVIAALNSSAVHRLKRTWESLEKSSKPSKDLFTELDQLVKPERGHATLRSAMRHAARRGAVPYLGLYLTDLTFIEDGNPDFVSEDGTAERLVNLAKCQMVAKALNEVRGFQQKEYLFQEHTATSLFFSGIWPPPDEEIFAESLRVEPRKQASEDATESRPKLTKGFSGSSFRGAPMPKVPSPRAQLAQVPSPRALLSRAASGLQRQGSSLKLGSPNGRQPSASR</sequence>
<dbReference type="InterPro" id="IPR036964">
    <property type="entry name" value="RASGEF_cat_dom_sf"/>
</dbReference>
<dbReference type="Gene3D" id="1.10.840.10">
    <property type="entry name" value="Ras guanine-nucleotide exchange factors catalytic domain"/>
    <property type="match status" value="1"/>
</dbReference>
<dbReference type="EMBL" id="HBHX01056464">
    <property type="protein sequence ID" value="CAE0136247.1"/>
    <property type="molecule type" value="Transcribed_RNA"/>
</dbReference>
<proteinExistence type="predicted"/>
<reference evidence="5" key="1">
    <citation type="submission" date="2021-01" db="EMBL/GenBank/DDBJ databases">
        <authorList>
            <person name="Corre E."/>
            <person name="Pelletier E."/>
            <person name="Niang G."/>
            <person name="Scheremetjew M."/>
            <person name="Finn R."/>
            <person name="Kale V."/>
            <person name="Holt S."/>
            <person name="Cochrane G."/>
            <person name="Meng A."/>
            <person name="Brown T."/>
            <person name="Cohen L."/>
        </authorList>
    </citation>
    <scope>NUCLEOTIDE SEQUENCE</scope>
    <source>
        <strain evidence="5">CCMP281</strain>
    </source>
</reference>
<dbReference type="GO" id="GO:0005886">
    <property type="term" value="C:plasma membrane"/>
    <property type="evidence" value="ECO:0007669"/>
    <property type="project" value="TreeGrafter"/>
</dbReference>
<accession>A0A7S3FCM1</accession>
<dbReference type="AlphaFoldDB" id="A0A7S3FCM1"/>
<dbReference type="GO" id="GO:0007265">
    <property type="term" value="P:Ras protein signal transduction"/>
    <property type="evidence" value="ECO:0007669"/>
    <property type="project" value="TreeGrafter"/>
</dbReference>
<dbReference type="InterPro" id="IPR001895">
    <property type="entry name" value="RASGEF_cat_dom"/>
</dbReference>
<name>A0A7S3FCM1_9EUKA</name>
<feature type="domain" description="Ras-GEF" evidence="4">
    <location>
        <begin position="1"/>
        <end position="149"/>
    </location>
</feature>